<comment type="caution">
    <text evidence="1">The sequence shown here is derived from an EMBL/GenBank/DDBJ whole genome shotgun (WGS) entry which is preliminary data.</text>
</comment>
<dbReference type="RefSeq" id="WP_108030156.1">
    <property type="nucleotide sequence ID" value="NZ_PYUE01000003.1"/>
</dbReference>
<accession>A0ABY2T3E3</accession>
<dbReference type="Proteomes" id="UP000308330">
    <property type="component" value="Unassembled WGS sequence"/>
</dbReference>
<reference evidence="1 2" key="1">
    <citation type="submission" date="2019-04" db="EMBL/GenBank/DDBJ databases">
        <title>Lysinibacillus genome sequencing.</title>
        <authorList>
            <person name="Dunlap C."/>
        </authorList>
    </citation>
    <scope>NUCLEOTIDE SEQUENCE [LARGE SCALE GENOMIC DNA]</scope>
    <source>
        <strain evidence="1 2">KCTC 33042</strain>
    </source>
</reference>
<gene>
    <name evidence="1" type="ORF">FC748_04905</name>
</gene>
<name>A0ABY2T3E3_9BACI</name>
<protein>
    <submittedName>
        <fullName evidence="1">Uncharacterized protein</fullName>
    </submittedName>
</protein>
<sequence length="76" mass="9304">MTEKEYLEFKSLLEMNDELNFYYKGEEYWISHNRGKSYLSRVKDQYSQEFNGYEELLEKGTIEGMKIAEIYPELKW</sequence>
<keyword evidence="2" id="KW-1185">Reference proteome</keyword>
<evidence type="ECO:0000313" key="2">
    <source>
        <dbReference type="Proteomes" id="UP000308330"/>
    </source>
</evidence>
<evidence type="ECO:0000313" key="1">
    <source>
        <dbReference type="EMBL" id="TKI50556.1"/>
    </source>
</evidence>
<organism evidence="1 2">
    <name type="scientific">Lysinibacillus tabacifolii</name>
    <dbReference type="NCBI Taxonomy" id="1173107"/>
    <lineage>
        <taxon>Bacteria</taxon>
        <taxon>Bacillati</taxon>
        <taxon>Bacillota</taxon>
        <taxon>Bacilli</taxon>
        <taxon>Bacillales</taxon>
        <taxon>Bacillaceae</taxon>
        <taxon>Lysinibacillus</taxon>
    </lineage>
</organism>
<proteinExistence type="predicted"/>
<dbReference type="EMBL" id="SZPT01000001">
    <property type="protein sequence ID" value="TKI50556.1"/>
    <property type="molecule type" value="Genomic_DNA"/>
</dbReference>